<dbReference type="Gene3D" id="1.10.3720.10">
    <property type="entry name" value="MetI-like"/>
    <property type="match status" value="1"/>
</dbReference>
<feature type="transmembrane region" description="Helical" evidence="7">
    <location>
        <begin position="84"/>
        <end position="108"/>
    </location>
</feature>
<gene>
    <name evidence="9" type="primary">ycjO_36</name>
    <name evidence="9" type="ORF">ERS852407_06056</name>
</gene>
<reference evidence="9 10" key="1">
    <citation type="submission" date="2015-09" db="EMBL/GenBank/DDBJ databases">
        <authorList>
            <consortium name="Pathogen Informatics"/>
        </authorList>
    </citation>
    <scope>NUCLEOTIDE SEQUENCE [LARGE SCALE GENOMIC DNA]</scope>
    <source>
        <strain evidence="9 10">2789STDY5608850</strain>
    </source>
</reference>
<keyword evidence="4 7" id="KW-0812">Transmembrane</keyword>
<comment type="similarity">
    <text evidence="7">Belongs to the binding-protein-dependent transport system permease family.</text>
</comment>
<evidence type="ECO:0000259" key="8">
    <source>
        <dbReference type="PROSITE" id="PS50928"/>
    </source>
</evidence>
<dbReference type="CDD" id="cd06261">
    <property type="entry name" value="TM_PBP2"/>
    <property type="match status" value="1"/>
</dbReference>
<dbReference type="InterPro" id="IPR000515">
    <property type="entry name" value="MetI-like"/>
</dbReference>
<dbReference type="RefSeq" id="WP_070102585.1">
    <property type="nucleotide sequence ID" value="NZ_CABIXC010000036.1"/>
</dbReference>
<protein>
    <submittedName>
        <fullName evidence="9">Binding-protein-dependent transport systems inner membrane component</fullName>
    </submittedName>
</protein>
<organism evidence="9 10">
    <name type="scientific">Hungatella hathewayi</name>
    <dbReference type="NCBI Taxonomy" id="154046"/>
    <lineage>
        <taxon>Bacteria</taxon>
        <taxon>Bacillati</taxon>
        <taxon>Bacillota</taxon>
        <taxon>Clostridia</taxon>
        <taxon>Lachnospirales</taxon>
        <taxon>Lachnospiraceae</taxon>
        <taxon>Hungatella</taxon>
    </lineage>
</organism>
<evidence type="ECO:0000313" key="9">
    <source>
        <dbReference type="EMBL" id="CUP47812.1"/>
    </source>
</evidence>
<evidence type="ECO:0000256" key="3">
    <source>
        <dbReference type="ARBA" id="ARBA00022475"/>
    </source>
</evidence>
<accession>A0A174NGJ2</accession>
<dbReference type="InterPro" id="IPR035906">
    <property type="entry name" value="MetI-like_sf"/>
</dbReference>
<dbReference type="InterPro" id="IPR050809">
    <property type="entry name" value="UgpAE/MalFG_permease"/>
</dbReference>
<proteinExistence type="inferred from homology"/>
<feature type="domain" description="ABC transmembrane type-1" evidence="8">
    <location>
        <begin position="80"/>
        <end position="297"/>
    </location>
</feature>
<feature type="transmembrane region" description="Helical" evidence="7">
    <location>
        <begin position="120"/>
        <end position="140"/>
    </location>
</feature>
<dbReference type="GO" id="GO:0005886">
    <property type="term" value="C:plasma membrane"/>
    <property type="evidence" value="ECO:0007669"/>
    <property type="project" value="UniProtKB-SubCell"/>
</dbReference>
<keyword evidence="2 7" id="KW-0813">Transport</keyword>
<dbReference type="Proteomes" id="UP000095651">
    <property type="component" value="Unassembled WGS sequence"/>
</dbReference>
<evidence type="ECO:0000256" key="4">
    <source>
        <dbReference type="ARBA" id="ARBA00022692"/>
    </source>
</evidence>
<dbReference type="AlphaFoldDB" id="A0A174NGJ2"/>
<evidence type="ECO:0000256" key="2">
    <source>
        <dbReference type="ARBA" id="ARBA00022448"/>
    </source>
</evidence>
<evidence type="ECO:0000256" key="6">
    <source>
        <dbReference type="ARBA" id="ARBA00023136"/>
    </source>
</evidence>
<dbReference type="EMBL" id="CYZE01000036">
    <property type="protein sequence ID" value="CUP47812.1"/>
    <property type="molecule type" value="Genomic_DNA"/>
</dbReference>
<feature type="transmembrane region" description="Helical" evidence="7">
    <location>
        <begin position="217"/>
        <end position="238"/>
    </location>
</feature>
<feature type="transmembrane region" description="Helical" evidence="7">
    <location>
        <begin position="277"/>
        <end position="296"/>
    </location>
</feature>
<keyword evidence="5 7" id="KW-1133">Transmembrane helix</keyword>
<dbReference type="SUPFAM" id="SSF161098">
    <property type="entry name" value="MetI-like"/>
    <property type="match status" value="1"/>
</dbReference>
<feature type="transmembrane region" description="Helical" evidence="7">
    <location>
        <begin position="185"/>
        <end position="205"/>
    </location>
</feature>
<evidence type="ECO:0000256" key="1">
    <source>
        <dbReference type="ARBA" id="ARBA00004651"/>
    </source>
</evidence>
<sequence length="311" mass="35785">MRQKAVGRKMGIWYELRKNRGLYLFMLPGILYTFIFGYVTLPYMIIAFEDFDYKKGIFSPWVGIENFRFFFESNRAWEVTFNTIFLNAMFLFFGTLMSVGLALILNEVKSKAFVRISQSTMLFPYFISWVIVSYILYALLSTDKGVFNNILMALGLDKVRWYSRPELWRGILVFARVWKTAGYTMIIYLAAIVGIDHSLFEAAAIDGANRWQCIRRITIPLITPTICIMILLEVGKIFCGDFGMVYALVKDSGQLLPKVDVIDTYVFRMLRVTGDPSLSMAVGVYQSIMGFIMVYGSNRLVRKLFPEGALF</sequence>
<dbReference type="PROSITE" id="PS50928">
    <property type="entry name" value="ABC_TM1"/>
    <property type="match status" value="1"/>
</dbReference>
<feature type="transmembrane region" description="Helical" evidence="7">
    <location>
        <begin position="21"/>
        <end position="46"/>
    </location>
</feature>
<dbReference type="Pfam" id="PF00528">
    <property type="entry name" value="BPD_transp_1"/>
    <property type="match status" value="1"/>
</dbReference>
<dbReference type="GO" id="GO:0055085">
    <property type="term" value="P:transmembrane transport"/>
    <property type="evidence" value="ECO:0007669"/>
    <property type="project" value="InterPro"/>
</dbReference>
<dbReference type="PANTHER" id="PTHR43227:SF11">
    <property type="entry name" value="BLL4140 PROTEIN"/>
    <property type="match status" value="1"/>
</dbReference>
<comment type="subcellular location">
    <subcellularLocation>
        <location evidence="1 7">Cell membrane</location>
        <topology evidence="1 7">Multi-pass membrane protein</topology>
    </subcellularLocation>
</comment>
<name>A0A174NGJ2_9FIRM</name>
<dbReference type="PANTHER" id="PTHR43227">
    <property type="entry name" value="BLL4140 PROTEIN"/>
    <property type="match status" value="1"/>
</dbReference>
<evidence type="ECO:0000256" key="7">
    <source>
        <dbReference type="RuleBase" id="RU363032"/>
    </source>
</evidence>
<keyword evidence="6 7" id="KW-0472">Membrane</keyword>
<keyword evidence="3" id="KW-1003">Cell membrane</keyword>
<evidence type="ECO:0000256" key="5">
    <source>
        <dbReference type="ARBA" id="ARBA00022989"/>
    </source>
</evidence>
<evidence type="ECO:0000313" key="10">
    <source>
        <dbReference type="Proteomes" id="UP000095651"/>
    </source>
</evidence>